<evidence type="ECO:0000256" key="3">
    <source>
        <dbReference type="ARBA" id="ARBA00022475"/>
    </source>
</evidence>
<dbReference type="InterPro" id="IPR050957">
    <property type="entry name" value="BMP_lipoprotein"/>
</dbReference>
<keyword evidence="9" id="KW-1185">Reference proteome</keyword>
<dbReference type="CDD" id="cd19964">
    <property type="entry name" value="PBP1_BMP-like"/>
    <property type="match status" value="1"/>
</dbReference>
<evidence type="ECO:0000259" key="7">
    <source>
        <dbReference type="Pfam" id="PF02608"/>
    </source>
</evidence>
<keyword evidence="5" id="KW-0472">Membrane</keyword>
<evidence type="ECO:0000256" key="1">
    <source>
        <dbReference type="ARBA" id="ARBA00004193"/>
    </source>
</evidence>
<proteinExistence type="inferred from homology"/>
<evidence type="ECO:0000256" key="2">
    <source>
        <dbReference type="ARBA" id="ARBA00008610"/>
    </source>
</evidence>
<dbReference type="InterPro" id="IPR028082">
    <property type="entry name" value="Peripla_BP_I"/>
</dbReference>
<dbReference type="Proteomes" id="UP001215956">
    <property type="component" value="Unassembled WGS sequence"/>
</dbReference>
<keyword evidence="3" id="KW-1003">Cell membrane</keyword>
<dbReference type="Gene3D" id="3.40.50.2300">
    <property type="match status" value="2"/>
</dbReference>
<dbReference type="PANTHER" id="PTHR34296">
    <property type="entry name" value="TRANSCRIPTIONAL ACTIVATOR PROTEIN MED"/>
    <property type="match status" value="1"/>
</dbReference>
<gene>
    <name evidence="8" type="ORF">P0O24_05360</name>
</gene>
<dbReference type="Pfam" id="PF02608">
    <property type="entry name" value="Bmp"/>
    <property type="match status" value="1"/>
</dbReference>
<organism evidence="8 9">
    <name type="scientific">Candidatus Methanocrinis alkalitolerans</name>
    <dbReference type="NCBI Taxonomy" id="3033395"/>
    <lineage>
        <taxon>Archaea</taxon>
        <taxon>Methanobacteriati</taxon>
        <taxon>Methanobacteriota</taxon>
        <taxon>Stenosarchaea group</taxon>
        <taxon>Methanomicrobia</taxon>
        <taxon>Methanotrichales</taxon>
        <taxon>Methanotrichaceae</taxon>
        <taxon>Methanocrinis</taxon>
    </lineage>
</organism>
<reference evidence="8 9" key="1">
    <citation type="submission" date="2023-03" db="EMBL/GenBank/DDBJ databases">
        <title>Whole genome sequencing of Methanotrichaceae archaeon M04Ac.</title>
        <authorList>
            <person name="Khomyakova M.A."/>
            <person name="Merkel A.Y."/>
            <person name="Slobodkin A.I."/>
        </authorList>
    </citation>
    <scope>NUCLEOTIDE SEQUENCE [LARGE SCALE GENOMIC DNA]</scope>
    <source>
        <strain evidence="8 9">M04Ac</strain>
    </source>
</reference>
<accession>A0ABT5XEE2</accession>
<comment type="caution">
    <text evidence="8">The sequence shown here is derived from an EMBL/GenBank/DDBJ whole genome shotgun (WGS) entry which is preliminary data.</text>
</comment>
<dbReference type="SUPFAM" id="SSF53822">
    <property type="entry name" value="Periplasmic binding protein-like I"/>
    <property type="match status" value="1"/>
</dbReference>
<feature type="domain" description="ABC transporter substrate-binding protein PnrA-like" evidence="7">
    <location>
        <begin position="28"/>
        <end position="306"/>
    </location>
</feature>
<dbReference type="InterPro" id="IPR003760">
    <property type="entry name" value="PnrA-like"/>
</dbReference>
<keyword evidence="6" id="KW-0449">Lipoprotein</keyword>
<evidence type="ECO:0000256" key="6">
    <source>
        <dbReference type="ARBA" id="ARBA00023288"/>
    </source>
</evidence>
<keyword evidence="4" id="KW-0732">Signal</keyword>
<dbReference type="PANTHER" id="PTHR34296:SF2">
    <property type="entry name" value="ABC TRANSPORTER GUANOSINE-BINDING PROTEIN NUPN"/>
    <property type="match status" value="1"/>
</dbReference>
<evidence type="ECO:0000313" key="9">
    <source>
        <dbReference type="Proteomes" id="UP001215956"/>
    </source>
</evidence>
<evidence type="ECO:0000313" key="8">
    <source>
        <dbReference type="EMBL" id="MDF0593008.1"/>
    </source>
</evidence>
<evidence type="ECO:0000256" key="5">
    <source>
        <dbReference type="ARBA" id="ARBA00023136"/>
    </source>
</evidence>
<name>A0ABT5XEE2_9EURY</name>
<sequence length="338" mass="35917">MTQRLFPVLIIALIFAAPSSANADESAVLVVHFINGALGDGSFFDSAARGIAEAEAELGIEVVTIEAGYNSSAWRELLEAAAAGEDYDLLITGTALMRDLLSEVAKKHPDKRFIIYDSSVDYSEGSYENVYSVVYRQNEGAYLAGVYAALMTESGTIGILGGQNSTTINDFVVGYRQGAQSVGPEVVVLVEYAESWDDPALGEALAAEMYGKGADIIFQAAGTTGLGVFRAAAESGKYAIGVDSDQAMMIEETDPEEASTILTSMMKNVDASLLWALELYVNGVLPFGGAETLGIREGGVGLARNDRYDEATPAAVKAAIDRAELEIREGRTRVKTAF</sequence>
<dbReference type="EMBL" id="JARFPL010000012">
    <property type="protein sequence ID" value="MDF0593008.1"/>
    <property type="molecule type" value="Genomic_DNA"/>
</dbReference>
<comment type="similarity">
    <text evidence="2">Belongs to the BMP lipoprotein family.</text>
</comment>
<evidence type="ECO:0000256" key="4">
    <source>
        <dbReference type="ARBA" id="ARBA00022729"/>
    </source>
</evidence>
<protein>
    <submittedName>
        <fullName evidence="8">BMP family ABC transporter substrate-binding protein</fullName>
    </submittedName>
</protein>
<comment type="subcellular location">
    <subcellularLocation>
        <location evidence="1">Cell membrane</location>
        <topology evidence="1">Lipid-anchor</topology>
    </subcellularLocation>
</comment>